<protein>
    <submittedName>
        <fullName evidence="2">Uncharacterized protein</fullName>
    </submittedName>
</protein>
<organism evidence="2 3">
    <name type="scientific">Mycobacterium yunnanensis</name>
    <dbReference type="NCBI Taxonomy" id="368477"/>
    <lineage>
        <taxon>Bacteria</taxon>
        <taxon>Bacillati</taxon>
        <taxon>Actinomycetota</taxon>
        <taxon>Actinomycetes</taxon>
        <taxon>Mycobacteriales</taxon>
        <taxon>Mycobacteriaceae</taxon>
        <taxon>Mycobacterium</taxon>
    </lineage>
</organism>
<sequence length="59" mass="5887">MPRAAGGSINGTRILMGLLLFAILVGSIMGVVVALSSGQPTVALIIGLIAAAFFTRVGC</sequence>
<dbReference type="Proteomes" id="UP001141629">
    <property type="component" value="Unassembled WGS sequence"/>
</dbReference>
<proteinExistence type="predicted"/>
<name>A0A9X3C2H1_9MYCO</name>
<keyword evidence="3" id="KW-1185">Reference proteome</keyword>
<evidence type="ECO:0000313" key="2">
    <source>
        <dbReference type="EMBL" id="MCV7422693.1"/>
    </source>
</evidence>
<keyword evidence="1" id="KW-0812">Transmembrane</keyword>
<feature type="transmembrane region" description="Helical" evidence="1">
    <location>
        <begin position="41"/>
        <end position="58"/>
    </location>
</feature>
<dbReference type="EMBL" id="JACKVK010000010">
    <property type="protein sequence ID" value="MCV7422693.1"/>
    <property type="molecule type" value="Genomic_DNA"/>
</dbReference>
<comment type="caution">
    <text evidence="2">The sequence shown here is derived from an EMBL/GenBank/DDBJ whole genome shotgun (WGS) entry which is preliminary data.</text>
</comment>
<reference evidence="2" key="1">
    <citation type="submission" date="2020-07" db="EMBL/GenBank/DDBJ databases">
        <authorList>
            <person name="Pettersson B.M.F."/>
            <person name="Behra P.R.K."/>
            <person name="Ramesh M."/>
            <person name="Das S."/>
            <person name="Dasgupta S."/>
            <person name="Kirsebom L.A."/>
        </authorList>
    </citation>
    <scope>NUCLEOTIDE SEQUENCE</scope>
    <source>
        <strain evidence="2">DSM 44838</strain>
    </source>
</reference>
<evidence type="ECO:0000256" key="1">
    <source>
        <dbReference type="SAM" id="Phobius"/>
    </source>
</evidence>
<evidence type="ECO:0000313" key="3">
    <source>
        <dbReference type="Proteomes" id="UP001141629"/>
    </source>
</evidence>
<gene>
    <name evidence="2" type="ORF">H7K45_19275</name>
</gene>
<feature type="transmembrane region" description="Helical" evidence="1">
    <location>
        <begin position="12"/>
        <end position="35"/>
    </location>
</feature>
<reference evidence="2" key="2">
    <citation type="journal article" date="2022" name="BMC Genomics">
        <title>Comparative genome analysis of mycobacteria focusing on tRNA and non-coding RNA.</title>
        <authorList>
            <person name="Behra P.R.K."/>
            <person name="Pettersson B.M.F."/>
            <person name="Ramesh M."/>
            <person name="Das S."/>
            <person name="Dasgupta S."/>
            <person name="Kirsebom L.A."/>
        </authorList>
    </citation>
    <scope>NUCLEOTIDE SEQUENCE</scope>
    <source>
        <strain evidence="2">DSM 44838</strain>
    </source>
</reference>
<keyword evidence="1" id="KW-0472">Membrane</keyword>
<dbReference type="AlphaFoldDB" id="A0A9X3C2H1"/>
<keyword evidence="1" id="KW-1133">Transmembrane helix</keyword>
<accession>A0A9X3C2H1</accession>